<organism evidence="1 2">
    <name type="scientific">Amborella trichopoda</name>
    <dbReference type="NCBI Taxonomy" id="13333"/>
    <lineage>
        <taxon>Eukaryota</taxon>
        <taxon>Viridiplantae</taxon>
        <taxon>Streptophyta</taxon>
        <taxon>Embryophyta</taxon>
        <taxon>Tracheophyta</taxon>
        <taxon>Spermatophyta</taxon>
        <taxon>Magnoliopsida</taxon>
        <taxon>Amborellales</taxon>
        <taxon>Amborellaceae</taxon>
        <taxon>Amborella</taxon>
    </lineage>
</organism>
<dbReference type="EMBL" id="KI395019">
    <property type="protein sequence ID" value="ERM99386.1"/>
    <property type="molecule type" value="Genomic_DNA"/>
</dbReference>
<dbReference type="HOGENOM" id="CLU_2443805_0_0_1"/>
<sequence length="90" mass="9684">MKPVIRAITSISLESIHPAGPEKSSFGSAFLRFLLKLGDHTISKKEATDATDTSGSAAMAQWLGNAMECYNQCKNLPKPDSPSISQEKSD</sequence>
<dbReference type="Gramene" id="ERM99386">
    <property type="protein sequence ID" value="ERM99386"/>
    <property type="gene ID" value="AMTR_s00131p00023390"/>
</dbReference>
<protein>
    <submittedName>
        <fullName evidence="1">Uncharacterized protein</fullName>
    </submittedName>
</protein>
<accession>W1NR10</accession>
<proteinExistence type="predicted"/>
<gene>
    <name evidence="1" type="ORF">AMTR_s00131p00023390</name>
</gene>
<evidence type="ECO:0000313" key="1">
    <source>
        <dbReference type="EMBL" id="ERM99386.1"/>
    </source>
</evidence>
<keyword evidence="2" id="KW-1185">Reference proteome</keyword>
<dbReference type="Proteomes" id="UP000017836">
    <property type="component" value="Unassembled WGS sequence"/>
</dbReference>
<name>W1NR10_AMBTC</name>
<reference evidence="2" key="1">
    <citation type="journal article" date="2013" name="Science">
        <title>The Amborella genome and the evolution of flowering plants.</title>
        <authorList>
            <consortium name="Amborella Genome Project"/>
        </authorList>
    </citation>
    <scope>NUCLEOTIDE SEQUENCE [LARGE SCALE GENOMIC DNA]</scope>
</reference>
<dbReference type="AlphaFoldDB" id="W1NR10"/>
<evidence type="ECO:0000313" key="2">
    <source>
        <dbReference type="Proteomes" id="UP000017836"/>
    </source>
</evidence>